<dbReference type="InterPro" id="IPR019307">
    <property type="entry name" value="RNA-bd_AU-1/RNase_E/G"/>
</dbReference>
<evidence type="ECO:0000256" key="2">
    <source>
        <dbReference type="ARBA" id="ARBA00022723"/>
    </source>
</evidence>
<feature type="domain" description="S1 motif" evidence="6">
    <location>
        <begin position="39"/>
        <end position="123"/>
    </location>
</feature>
<dbReference type="Gene3D" id="2.40.50.140">
    <property type="entry name" value="Nucleic acid-binding proteins"/>
    <property type="match status" value="1"/>
</dbReference>
<keyword evidence="5" id="KW-0694">RNA-binding</keyword>
<dbReference type="PANTHER" id="PTHR30001:SF0">
    <property type="entry name" value="RIBONUCLEASE G"/>
    <property type="match status" value="1"/>
</dbReference>
<evidence type="ECO:0000259" key="6">
    <source>
        <dbReference type="PROSITE" id="PS50126"/>
    </source>
</evidence>
<sequence>MNKFIITRQHYVGDSYFTALLDEKDKFREIAFHPLSEENQVVPGIIYIARVKKIAANLDAAFVDIAKGVTCYLETAHIKDAWFSKQCRSGKLTEGDELVVQITKEALKTKYPIADTKLSITGKYFVLTNEKRPLAISSKLCADEKERLSSQVQLFEQMQLFEKEAVTDTKQNAGQEEKRKPHSLIVRTNAAGASPEELETEYRKLSSDYQKLAATFHFRTCYSILMPPKKFYENAINHLYQEELGEIITDDKNIFEELQQLYAGNPDILSKIRFYENDAISLGTLYSFETQIQRAISERVWMKSGAYLIIQPTEALTVIDVNSGKNTSGKNAEEYYYKINLEAAAEISRQLRLRNISGIVIVDFINMAKEEQRKELMHQFRLSLKEDPVPVRLVDITKLGLVELTRKKERKTLLEQVAQLR</sequence>
<dbReference type="AlphaFoldDB" id="A0AAW4W8J8"/>
<dbReference type="EMBL" id="JAJEQW010000001">
    <property type="protein sequence ID" value="MCC2241116.1"/>
    <property type="molecule type" value="Genomic_DNA"/>
</dbReference>
<protein>
    <submittedName>
        <fullName evidence="7">Ribonuclease E/G</fullName>
    </submittedName>
</protein>
<proteinExistence type="predicted"/>
<name>A0AAW4W8J8_9FIRM</name>
<accession>A0AAW4W8J8</accession>
<keyword evidence="3" id="KW-0378">Hydrolase</keyword>
<dbReference type="GO" id="GO:0004540">
    <property type="term" value="F:RNA nuclease activity"/>
    <property type="evidence" value="ECO:0007669"/>
    <property type="project" value="InterPro"/>
</dbReference>
<organism evidence="7 8">
    <name type="scientific">Roseburia amylophila</name>
    <dbReference type="NCBI Taxonomy" id="2981794"/>
    <lineage>
        <taxon>Bacteria</taxon>
        <taxon>Bacillati</taxon>
        <taxon>Bacillota</taxon>
        <taxon>Clostridia</taxon>
        <taxon>Lachnospirales</taxon>
        <taxon>Lachnospiraceae</taxon>
        <taxon>Roseburia</taxon>
    </lineage>
</organism>
<keyword evidence="2" id="KW-0479">Metal-binding</keyword>
<evidence type="ECO:0000256" key="3">
    <source>
        <dbReference type="ARBA" id="ARBA00022801"/>
    </source>
</evidence>
<gene>
    <name evidence="7" type="ORF">LKD47_02205</name>
</gene>
<dbReference type="PANTHER" id="PTHR30001">
    <property type="entry name" value="RIBONUCLEASE"/>
    <property type="match status" value="1"/>
</dbReference>
<evidence type="ECO:0000256" key="5">
    <source>
        <dbReference type="ARBA" id="ARBA00022884"/>
    </source>
</evidence>
<dbReference type="InterPro" id="IPR004659">
    <property type="entry name" value="RNase_E/G"/>
</dbReference>
<keyword evidence="4" id="KW-0460">Magnesium</keyword>
<dbReference type="GO" id="GO:0005737">
    <property type="term" value="C:cytoplasm"/>
    <property type="evidence" value="ECO:0007669"/>
    <property type="project" value="TreeGrafter"/>
</dbReference>
<evidence type="ECO:0000313" key="8">
    <source>
        <dbReference type="Proteomes" id="UP001198893"/>
    </source>
</evidence>
<dbReference type="InterPro" id="IPR012340">
    <property type="entry name" value="NA-bd_OB-fold"/>
</dbReference>
<reference evidence="7" key="1">
    <citation type="submission" date="2021-10" db="EMBL/GenBank/DDBJ databases">
        <title>Anaerobic single-cell dispensing facilitates the cultivation of human gut bacteria.</title>
        <authorList>
            <person name="Afrizal A."/>
        </authorList>
    </citation>
    <scope>NUCLEOTIDE SEQUENCE</scope>
    <source>
        <strain evidence="7">CLA-AA-H204</strain>
    </source>
</reference>
<evidence type="ECO:0000313" key="7">
    <source>
        <dbReference type="EMBL" id="MCC2241116.1"/>
    </source>
</evidence>
<dbReference type="Proteomes" id="UP001198893">
    <property type="component" value="Unassembled WGS sequence"/>
</dbReference>
<comment type="cofactor">
    <cofactor evidence="1">
        <name>Mg(2+)</name>
        <dbReference type="ChEBI" id="CHEBI:18420"/>
    </cofactor>
</comment>
<dbReference type="PROSITE" id="PS50126">
    <property type="entry name" value="S1"/>
    <property type="match status" value="1"/>
</dbReference>
<evidence type="ECO:0000256" key="1">
    <source>
        <dbReference type="ARBA" id="ARBA00001946"/>
    </source>
</evidence>
<dbReference type="SUPFAM" id="SSF50249">
    <property type="entry name" value="Nucleic acid-binding proteins"/>
    <property type="match status" value="1"/>
</dbReference>
<dbReference type="GO" id="GO:0046872">
    <property type="term" value="F:metal ion binding"/>
    <property type="evidence" value="ECO:0007669"/>
    <property type="project" value="UniProtKB-KW"/>
</dbReference>
<dbReference type="GO" id="GO:0006364">
    <property type="term" value="P:rRNA processing"/>
    <property type="evidence" value="ECO:0007669"/>
    <property type="project" value="TreeGrafter"/>
</dbReference>
<dbReference type="InterPro" id="IPR003029">
    <property type="entry name" value="S1_domain"/>
</dbReference>
<dbReference type="GO" id="GO:0016787">
    <property type="term" value="F:hydrolase activity"/>
    <property type="evidence" value="ECO:0007669"/>
    <property type="project" value="UniProtKB-KW"/>
</dbReference>
<comment type="caution">
    <text evidence="7">The sequence shown here is derived from an EMBL/GenBank/DDBJ whole genome shotgun (WGS) entry which is preliminary data.</text>
</comment>
<evidence type="ECO:0000256" key="4">
    <source>
        <dbReference type="ARBA" id="ARBA00022842"/>
    </source>
</evidence>
<dbReference type="GO" id="GO:0003723">
    <property type="term" value="F:RNA binding"/>
    <property type="evidence" value="ECO:0007669"/>
    <property type="project" value="UniProtKB-KW"/>
</dbReference>
<dbReference type="RefSeq" id="WP_227709538.1">
    <property type="nucleotide sequence ID" value="NZ_JAJEQW010000001.1"/>
</dbReference>
<dbReference type="CDD" id="cd04453">
    <property type="entry name" value="S1_RNase_E"/>
    <property type="match status" value="1"/>
</dbReference>
<dbReference type="Pfam" id="PF10150">
    <property type="entry name" value="RNase_E_G"/>
    <property type="match status" value="1"/>
</dbReference>